<organism evidence="3 4">
    <name type="scientific">Agitococcus lubricus</name>
    <dbReference type="NCBI Taxonomy" id="1077255"/>
    <lineage>
        <taxon>Bacteria</taxon>
        <taxon>Pseudomonadati</taxon>
        <taxon>Pseudomonadota</taxon>
        <taxon>Gammaproteobacteria</taxon>
        <taxon>Moraxellales</taxon>
        <taxon>Moraxellaceae</taxon>
        <taxon>Agitococcus</taxon>
    </lineage>
</organism>
<feature type="transmembrane region" description="Helical" evidence="1">
    <location>
        <begin position="148"/>
        <end position="171"/>
    </location>
</feature>
<gene>
    <name evidence="3" type="ORF">C8N29_103125</name>
</gene>
<evidence type="ECO:0000313" key="4">
    <source>
        <dbReference type="Proteomes" id="UP000244223"/>
    </source>
</evidence>
<dbReference type="RefSeq" id="WP_107864817.1">
    <property type="nucleotide sequence ID" value="NZ_QAON01000003.1"/>
</dbReference>
<reference evidence="3 4" key="1">
    <citation type="submission" date="2018-04" db="EMBL/GenBank/DDBJ databases">
        <title>Genomic Encyclopedia of Archaeal and Bacterial Type Strains, Phase II (KMG-II): from individual species to whole genera.</title>
        <authorList>
            <person name="Goeker M."/>
        </authorList>
    </citation>
    <scope>NUCLEOTIDE SEQUENCE [LARGE SCALE GENOMIC DNA]</scope>
    <source>
        <strain evidence="3 4">DSM 5822</strain>
    </source>
</reference>
<feature type="transmembrane region" description="Helical" evidence="1">
    <location>
        <begin position="45"/>
        <end position="71"/>
    </location>
</feature>
<dbReference type="EMBL" id="QAON01000003">
    <property type="protein sequence ID" value="PTQ90372.1"/>
    <property type="molecule type" value="Genomic_DNA"/>
</dbReference>
<dbReference type="PANTHER" id="PTHR40547:SF1">
    <property type="entry name" value="SLL0298 PROTEIN"/>
    <property type="match status" value="1"/>
</dbReference>
<sequence length="196" mass="22534">MPKHLIRKYLPNPEKLANTPGLGFLRHRLQDPNLWHLNRHSASGAMFWGLWCAFLPMPFQMVPAAIAALVFRVNLPLCVVLVWLSNPLTMIPVIYVSYFIGASLLHKPMIDIEQMRQIVDNLGAMVSNVFGQSHETTALNLSRHIEPILLGMLVTGFLFGCVGYLAMNWYWRYHVTKAWNKRQFRKSLTKSTDEQE</sequence>
<keyword evidence="1" id="KW-1133">Transmembrane helix</keyword>
<keyword evidence="1" id="KW-0472">Membrane</keyword>
<keyword evidence="1" id="KW-0812">Transmembrane</keyword>
<dbReference type="InterPro" id="IPR018639">
    <property type="entry name" value="DUF2062"/>
</dbReference>
<dbReference type="AlphaFoldDB" id="A0A2T5J1P9"/>
<keyword evidence="4" id="KW-1185">Reference proteome</keyword>
<evidence type="ECO:0000313" key="3">
    <source>
        <dbReference type="EMBL" id="PTQ90372.1"/>
    </source>
</evidence>
<name>A0A2T5J1P9_9GAMM</name>
<feature type="domain" description="DUF2062" evidence="2">
    <location>
        <begin position="24"/>
        <end position="179"/>
    </location>
</feature>
<comment type="caution">
    <text evidence="3">The sequence shown here is derived from an EMBL/GenBank/DDBJ whole genome shotgun (WGS) entry which is preliminary data.</text>
</comment>
<proteinExistence type="predicted"/>
<dbReference type="Pfam" id="PF09835">
    <property type="entry name" value="DUF2062"/>
    <property type="match status" value="1"/>
</dbReference>
<protein>
    <recommendedName>
        <fullName evidence="2">DUF2062 domain-containing protein</fullName>
    </recommendedName>
</protein>
<dbReference type="Proteomes" id="UP000244223">
    <property type="component" value="Unassembled WGS sequence"/>
</dbReference>
<dbReference type="PANTHER" id="PTHR40547">
    <property type="entry name" value="SLL0298 PROTEIN"/>
    <property type="match status" value="1"/>
</dbReference>
<dbReference type="OrthoDB" id="9786029at2"/>
<accession>A0A2T5J1P9</accession>
<evidence type="ECO:0000256" key="1">
    <source>
        <dbReference type="SAM" id="Phobius"/>
    </source>
</evidence>
<feature type="transmembrane region" description="Helical" evidence="1">
    <location>
        <begin position="78"/>
        <end position="100"/>
    </location>
</feature>
<evidence type="ECO:0000259" key="2">
    <source>
        <dbReference type="Pfam" id="PF09835"/>
    </source>
</evidence>